<feature type="domain" description="FAD-binding" evidence="2">
    <location>
        <begin position="4"/>
        <end position="336"/>
    </location>
</feature>
<reference evidence="3 4" key="1">
    <citation type="submission" date="2017-10" db="EMBL/GenBank/DDBJ databases">
        <title>The draft genome sequence of Williamsia sp. BULT 1.1 isolated from the semi-arid grassland soils from South Africa.</title>
        <authorList>
            <person name="Kabwe M.H."/>
            <person name="Govender N."/>
            <person name="Mutseka Lunga P."/>
            <person name="Vikram S."/>
            <person name="Makhalanyane T.P."/>
        </authorList>
    </citation>
    <scope>NUCLEOTIDE SEQUENCE [LARGE SCALE GENOMIC DNA]</scope>
    <source>
        <strain evidence="3 4">BULT 1.1</strain>
    </source>
</reference>
<proteinExistence type="predicted"/>
<gene>
    <name evidence="3" type="ORF">CSW57_12165</name>
</gene>
<dbReference type="GO" id="GO:0071949">
    <property type="term" value="F:FAD binding"/>
    <property type="evidence" value="ECO:0007669"/>
    <property type="project" value="InterPro"/>
</dbReference>
<comment type="caution">
    <text evidence="3">The sequence shown here is derived from an EMBL/GenBank/DDBJ whole genome shotgun (WGS) entry which is preliminary data.</text>
</comment>
<dbReference type="InterPro" id="IPR002938">
    <property type="entry name" value="FAD-bd"/>
</dbReference>
<dbReference type="SUPFAM" id="SSF51905">
    <property type="entry name" value="FAD/NAD(P)-binding domain"/>
    <property type="match status" value="1"/>
</dbReference>
<evidence type="ECO:0000256" key="1">
    <source>
        <dbReference type="ARBA" id="ARBA00023002"/>
    </source>
</evidence>
<dbReference type="Gene3D" id="3.30.9.10">
    <property type="entry name" value="D-Amino Acid Oxidase, subunit A, domain 2"/>
    <property type="match status" value="1"/>
</dbReference>
<name>A0A2G3PMI2_WILMA</name>
<dbReference type="PANTHER" id="PTHR43476">
    <property type="entry name" value="3-(3-HYDROXY-PHENYL)PROPIONATE/3-HYDROXYCINNAMIC ACID HYDROXYLASE"/>
    <property type="match status" value="1"/>
</dbReference>
<evidence type="ECO:0000259" key="2">
    <source>
        <dbReference type="Pfam" id="PF01494"/>
    </source>
</evidence>
<dbReference type="GO" id="GO:0019622">
    <property type="term" value="P:3-(3-hydroxy)phenylpropionate catabolic process"/>
    <property type="evidence" value="ECO:0007669"/>
    <property type="project" value="TreeGrafter"/>
</dbReference>
<evidence type="ECO:0000313" key="3">
    <source>
        <dbReference type="EMBL" id="PHV66980.1"/>
    </source>
</evidence>
<dbReference type="PANTHER" id="PTHR43476:SF3">
    <property type="entry name" value="FAD-BINDING MONOOXYGENASE"/>
    <property type="match status" value="1"/>
</dbReference>
<sequence>MDTYDVVVIGFGPVGQMASAQLGQAGHSVAAFEAHPKLYGMSRAGHMDDEIVRTLQKIGAADEFKTDAVAWENYDMRTKAFGGELLLRLDWSKIGPHGHRGHWIFYQNFLELAMHRQVMETGNVTVTMSTRAVSFTQDDEGVTVTLENRDSGEQFDVRAKYLIAADGANSPIREALGISTWVGNCDYEQLVVDCKEKHKLNFEFDNGQFADPSRPGCLFQLGAHHHRWEWTLLPGESPEDFTEERVWELLKPWVGPDDVEILRRPVYRFREVVAEHWQDRRVLLAGDAAHVLWPFAGEGMCNGIRDASALVWRLDLILKGQASPQILESYTADRKPNFIGWMNLSREIGLPCVITDPEIAAMRDQGMKAALDDPSLIPPLPEIPGPTAFARPDDPFAGGIAHQGVVTVDGTTGLFDDVVGGGWVLLTHSSATQTALTSAQTDIADRLGITIAHVGPQGSGAPIIDTEGTYAAWLESIGAQTLLLRPDFWVFGGVADAADSGALLDSLADGLAGRFPTPPRVPQPGAVAAATR</sequence>
<dbReference type="PRINTS" id="PR00420">
    <property type="entry name" value="RNGMNOXGNASE"/>
</dbReference>
<organism evidence="3 4">
    <name type="scientific">Williamsia marianensis</name>
    <dbReference type="NCBI Taxonomy" id="85044"/>
    <lineage>
        <taxon>Bacteria</taxon>
        <taxon>Bacillati</taxon>
        <taxon>Actinomycetota</taxon>
        <taxon>Actinomycetes</taxon>
        <taxon>Mycobacteriales</taxon>
        <taxon>Nocardiaceae</taxon>
        <taxon>Williamsia</taxon>
    </lineage>
</organism>
<evidence type="ECO:0000313" key="4">
    <source>
        <dbReference type="Proteomes" id="UP000225108"/>
    </source>
</evidence>
<dbReference type="NCBIfam" id="NF004829">
    <property type="entry name" value="PRK06183.1-3"/>
    <property type="match status" value="1"/>
</dbReference>
<keyword evidence="1" id="KW-0560">Oxidoreductase</keyword>
<dbReference type="Proteomes" id="UP000225108">
    <property type="component" value="Unassembled WGS sequence"/>
</dbReference>
<dbReference type="RefSeq" id="WP_099382981.1">
    <property type="nucleotide sequence ID" value="NZ_PEBD01000008.1"/>
</dbReference>
<dbReference type="Pfam" id="PF01494">
    <property type="entry name" value="FAD_binding_3"/>
    <property type="match status" value="1"/>
</dbReference>
<dbReference type="InterPro" id="IPR036188">
    <property type="entry name" value="FAD/NAD-bd_sf"/>
</dbReference>
<dbReference type="InterPro" id="IPR050631">
    <property type="entry name" value="PheA/TfdB_FAD_monoxygenase"/>
</dbReference>
<accession>A0A2G3PMI2</accession>
<dbReference type="AlphaFoldDB" id="A0A2G3PMI2"/>
<protein>
    <recommendedName>
        <fullName evidence="2">FAD-binding domain-containing protein</fullName>
    </recommendedName>
</protein>
<dbReference type="GO" id="GO:0008688">
    <property type="term" value="F:3-(3-hydroxyphenyl)propionate hydroxylase activity"/>
    <property type="evidence" value="ECO:0007669"/>
    <property type="project" value="TreeGrafter"/>
</dbReference>
<dbReference type="Gene3D" id="3.50.50.60">
    <property type="entry name" value="FAD/NAD(P)-binding domain"/>
    <property type="match status" value="1"/>
</dbReference>
<dbReference type="EMBL" id="PEBD01000008">
    <property type="protein sequence ID" value="PHV66980.1"/>
    <property type="molecule type" value="Genomic_DNA"/>
</dbReference>